<dbReference type="InterPro" id="IPR017871">
    <property type="entry name" value="ABC_transporter-like_CS"/>
</dbReference>
<dbReference type="Proteomes" id="UP000011666">
    <property type="component" value="Unassembled WGS sequence"/>
</dbReference>
<reference evidence="11 12" key="1">
    <citation type="submission" date="2013-01" db="EMBL/GenBank/DDBJ databases">
        <title>Whole genome shotgun sequence of Gordonia soli NBRC 108243.</title>
        <authorList>
            <person name="Isaki-Nakamura S."/>
            <person name="Hosoyama A."/>
            <person name="Tsuchikane K."/>
            <person name="Ando Y."/>
            <person name="Baba S."/>
            <person name="Ohji S."/>
            <person name="Hamada M."/>
            <person name="Tamura T."/>
            <person name="Yamazoe A."/>
            <person name="Yamazaki S."/>
            <person name="Fujita N."/>
        </authorList>
    </citation>
    <scope>NUCLEOTIDE SEQUENCE [LARGE SCALE GENOMIC DNA]</scope>
    <source>
        <strain evidence="11 12">NBRC 108243</strain>
    </source>
</reference>
<dbReference type="PROSITE" id="PS50893">
    <property type="entry name" value="ABC_TRANSPORTER_2"/>
    <property type="match status" value="1"/>
</dbReference>
<evidence type="ECO:0000313" key="11">
    <source>
        <dbReference type="EMBL" id="GAC66947.1"/>
    </source>
</evidence>
<dbReference type="InterPro" id="IPR005116">
    <property type="entry name" value="Transp-assoc_OB_typ1"/>
</dbReference>
<keyword evidence="6" id="KW-1278">Translocase</keyword>
<dbReference type="EMBL" id="BANX01000005">
    <property type="protein sequence ID" value="GAC66947.1"/>
    <property type="molecule type" value="Genomic_DNA"/>
</dbReference>
<dbReference type="GO" id="GO:0005524">
    <property type="term" value="F:ATP binding"/>
    <property type="evidence" value="ECO:0007669"/>
    <property type="project" value="UniProtKB-KW"/>
</dbReference>
<sequence>MTAADTAPGGLSVEVENTVPRLHLAHTFASGSTTAIIGPNGAGKTTLLKVVAGLLAARTARISVDGEILSDGHTLVPTHRRGVALLSQDARLFPHLSVAANVAFAPSSQHLPRAEVRRRVDRWLTATEVADLADRRPHQLSGGQAQRVAIARALAAEPRILLLDEPFRALDVDVAGRLRTLLRELLSDRSRITAIVTHDVVDIVSLADEAMVLDSGQVVDSGSVERVLSRPSNVFTAGLAGLNIVAGTWDGTVLTASDATGFVGDASPDLSAGDDATAVFSPEAVAVFTTPPTDSSFRNIHAATITQVIPHGGRLLLRATVGQHIVGAEITRGSFTDLGLSVGDHVHLAVKASAVRVH</sequence>
<dbReference type="Pfam" id="PF03459">
    <property type="entry name" value="TOBE"/>
    <property type="match status" value="1"/>
</dbReference>
<evidence type="ECO:0000256" key="2">
    <source>
        <dbReference type="ARBA" id="ARBA00022475"/>
    </source>
</evidence>
<dbReference type="STRING" id="1223545.GS4_05_01590"/>
<evidence type="ECO:0000256" key="8">
    <source>
        <dbReference type="PROSITE-ProRule" id="PRU01213"/>
    </source>
</evidence>
<dbReference type="InterPro" id="IPR003593">
    <property type="entry name" value="AAA+_ATPase"/>
</dbReference>
<accession>M0QHR3</accession>
<evidence type="ECO:0000256" key="4">
    <source>
        <dbReference type="ARBA" id="ARBA00022741"/>
    </source>
</evidence>
<evidence type="ECO:0000256" key="1">
    <source>
        <dbReference type="ARBA" id="ARBA00022448"/>
    </source>
</evidence>
<evidence type="ECO:0000256" key="7">
    <source>
        <dbReference type="ARBA" id="ARBA00023136"/>
    </source>
</evidence>
<dbReference type="PANTHER" id="PTHR43514:SF4">
    <property type="entry name" value="ABC TRANSPORTER I FAMILY MEMBER 10"/>
    <property type="match status" value="1"/>
</dbReference>
<dbReference type="Pfam" id="PF00005">
    <property type="entry name" value="ABC_tran"/>
    <property type="match status" value="1"/>
</dbReference>
<keyword evidence="3 8" id="KW-0500">Molybdenum</keyword>
<keyword evidence="2" id="KW-1003">Cell membrane</keyword>
<dbReference type="AlphaFoldDB" id="M0QHR3"/>
<dbReference type="InterPro" id="IPR008995">
    <property type="entry name" value="Mo/tungstate-bd_C_term_dom"/>
</dbReference>
<dbReference type="Gene3D" id="3.40.50.300">
    <property type="entry name" value="P-loop containing nucleotide triphosphate hydrolases"/>
    <property type="match status" value="1"/>
</dbReference>
<evidence type="ECO:0000256" key="3">
    <source>
        <dbReference type="ARBA" id="ARBA00022505"/>
    </source>
</evidence>
<keyword evidence="7" id="KW-0472">Membrane</keyword>
<feature type="domain" description="Mop" evidence="10">
    <location>
        <begin position="294"/>
        <end position="358"/>
    </location>
</feature>
<evidence type="ECO:0000256" key="6">
    <source>
        <dbReference type="ARBA" id="ARBA00022967"/>
    </source>
</evidence>
<dbReference type="InterPro" id="IPR004606">
    <property type="entry name" value="Mop_domain"/>
</dbReference>
<dbReference type="eggNOG" id="COG3842">
    <property type="taxonomic scope" value="Bacteria"/>
</dbReference>
<proteinExistence type="predicted"/>
<dbReference type="Gene3D" id="2.40.50.100">
    <property type="match status" value="1"/>
</dbReference>
<dbReference type="OrthoDB" id="9112331at2"/>
<evidence type="ECO:0000259" key="10">
    <source>
        <dbReference type="PROSITE" id="PS51866"/>
    </source>
</evidence>
<keyword evidence="4" id="KW-0547">Nucleotide-binding</keyword>
<keyword evidence="12" id="KW-1185">Reference proteome</keyword>
<evidence type="ECO:0000313" key="12">
    <source>
        <dbReference type="Proteomes" id="UP000011666"/>
    </source>
</evidence>
<dbReference type="SMART" id="SM00382">
    <property type="entry name" value="AAA"/>
    <property type="match status" value="1"/>
</dbReference>
<name>M0QHR3_9ACTN</name>
<dbReference type="GO" id="GO:0015689">
    <property type="term" value="P:molybdate ion transport"/>
    <property type="evidence" value="ECO:0007669"/>
    <property type="project" value="InterPro"/>
</dbReference>
<dbReference type="PANTHER" id="PTHR43514">
    <property type="entry name" value="ABC TRANSPORTER I FAMILY MEMBER 10"/>
    <property type="match status" value="1"/>
</dbReference>
<dbReference type="InterPro" id="IPR003439">
    <property type="entry name" value="ABC_transporter-like_ATP-bd"/>
</dbReference>
<keyword evidence="5 11" id="KW-0067">ATP-binding</keyword>
<organism evidence="11 12">
    <name type="scientific">Gordonia soli NBRC 108243</name>
    <dbReference type="NCBI Taxonomy" id="1223545"/>
    <lineage>
        <taxon>Bacteria</taxon>
        <taxon>Bacillati</taxon>
        <taxon>Actinomycetota</taxon>
        <taxon>Actinomycetes</taxon>
        <taxon>Mycobacteriales</taxon>
        <taxon>Gordoniaceae</taxon>
        <taxon>Gordonia</taxon>
    </lineage>
</organism>
<dbReference type="GO" id="GO:0016887">
    <property type="term" value="F:ATP hydrolysis activity"/>
    <property type="evidence" value="ECO:0007669"/>
    <property type="project" value="InterPro"/>
</dbReference>
<evidence type="ECO:0000259" key="9">
    <source>
        <dbReference type="PROSITE" id="PS50893"/>
    </source>
</evidence>
<keyword evidence="1" id="KW-0813">Transport</keyword>
<dbReference type="SUPFAM" id="SSF50331">
    <property type="entry name" value="MOP-like"/>
    <property type="match status" value="1"/>
</dbReference>
<dbReference type="InterPro" id="IPR050334">
    <property type="entry name" value="Molybdenum_import_ModC"/>
</dbReference>
<dbReference type="PROSITE" id="PS51866">
    <property type="entry name" value="MOP"/>
    <property type="match status" value="1"/>
</dbReference>
<gene>
    <name evidence="11" type="primary">modC</name>
    <name evidence="11" type="ORF">GS4_05_01590</name>
</gene>
<evidence type="ECO:0000256" key="5">
    <source>
        <dbReference type="ARBA" id="ARBA00022840"/>
    </source>
</evidence>
<protein>
    <submittedName>
        <fullName evidence="11">Molybdate ABC transporter ATP-binding protein</fullName>
    </submittedName>
</protein>
<feature type="domain" description="ABC transporter" evidence="9">
    <location>
        <begin position="1"/>
        <end position="240"/>
    </location>
</feature>
<dbReference type="SUPFAM" id="SSF52540">
    <property type="entry name" value="P-loop containing nucleoside triphosphate hydrolases"/>
    <property type="match status" value="1"/>
</dbReference>
<dbReference type="RefSeq" id="WP_007617648.1">
    <property type="nucleotide sequence ID" value="NZ_BANX01000005.1"/>
</dbReference>
<dbReference type="PROSITE" id="PS00211">
    <property type="entry name" value="ABC_TRANSPORTER_1"/>
    <property type="match status" value="1"/>
</dbReference>
<comment type="caution">
    <text evidence="11">The sequence shown here is derived from an EMBL/GenBank/DDBJ whole genome shotgun (WGS) entry which is preliminary data.</text>
</comment>
<dbReference type="InterPro" id="IPR027417">
    <property type="entry name" value="P-loop_NTPase"/>
</dbReference>